<gene>
    <name evidence="1" type="ORF">RRG08_065721</name>
</gene>
<dbReference type="EMBL" id="JAWDGP010004501">
    <property type="protein sequence ID" value="KAK3763757.1"/>
    <property type="molecule type" value="Genomic_DNA"/>
</dbReference>
<proteinExistence type="predicted"/>
<evidence type="ECO:0000313" key="2">
    <source>
        <dbReference type="Proteomes" id="UP001283361"/>
    </source>
</evidence>
<comment type="caution">
    <text evidence="1">The sequence shown here is derived from an EMBL/GenBank/DDBJ whole genome shotgun (WGS) entry which is preliminary data.</text>
</comment>
<protein>
    <submittedName>
        <fullName evidence="1">Uncharacterized protein</fullName>
    </submittedName>
</protein>
<dbReference type="Proteomes" id="UP001283361">
    <property type="component" value="Unassembled WGS sequence"/>
</dbReference>
<evidence type="ECO:0000313" key="1">
    <source>
        <dbReference type="EMBL" id="KAK3763757.1"/>
    </source>
</evidence>
<accession>A0AAE1DAX4</accession>
<name>A0AAE1DAX4_9GAST</name>
<dbReference type="AlphaFoldDB" id="A0AAE1DAX4"/>
<keyword evidence="2" id="KW-1185">Reference proteome</keyword>
<reference evidence="1" key="1">
    <citation type="journal article" date="2023" name="G3 (Bethesda)">
        <title>A reference genome for the long-term kleptoplast-retaining sea slug Elysia crispata morphotype clarki.</title>
        <authorList>
            <person name="Eastman K.E."/>
            <person name="Pendleton A.L."/>
            <person name="Shaikh M.A."/>
            <person name="Suttiyut T."/>
            <person name="Ogas R."/>
            <person name="Tomko P."/>
            <person name="Gavelis G."/>
            <person name="Widhalm J.R."/>
            <person name="Wisecaver J.H."/>
        </authorList>
    </citation>
    <scope>NUCLEOTIDE SEQUENCE</scope>
    <source>
        <strain evidence="1">ECLA1</strain>
    </source>
</reference>
<organism evidence="1 2">
    <name type="scientific">Elysia crispata</name>
    <name type="common">lettuce slug</name>
    <dbReference type="NCBI Taxonomy" id="231223"/>
    <lineage>
        <taxon>Eukaryota</taxon>
        <taxon>Metazoa</taxon>
        <taxon>Spiralia</taxon>
        <taxon>Lophotrochozoa</taxon>
        <taxon>Mollusca</taxon>
        <taxon>Gastropoda</taxon>
        <taxon>Heterobranchia</taxon>
        <taxon>Euthyneura</taxon>
        <taxon>Panpulmonata</taxon>
        <taxon>Sacoglossa</taxon>
        <taxon>Placobranchoidea</taxon>
        <taxon>Plakobranchidae</taxon>
        <taxon>Elysia</taxon>
    </lineage>
</organism>
<sequence length="81" mass="9002">MAASVSAESQLAKRKMARHHIDILIWPLPPRTKPPVTTGITIGLVSFDSYRSRVTGVSLLQPYTLTHLYGCTHEYATYGVM</sequence>